<dbReference type="NCBIfam" id="TIGR03373">
    <property type="entry name" value="VI_minor_4"/>
    <property type="match status" value="1"/>
</dbReference>
<dbReference type="Gene3D" id="3.40.1730.10">
    <property type="entry name" value="pa0076 domain"/>
    <property type="match status" value="1"/>
</dbReference>
<organism evidence="1 2">
    <name type="scientific">Endosaccharibacter trunci</name>
    <dbReference type="NCBI Taxonomy" id="2812733"/>
    <lineage>
        <taxon>Bacteria</taxon>
        <taxon>Pseudomonadati</taxon>
        <taxon>Pseudomonadota</taxon>
        <taxon>Alphaproteobacteria</taxon>
        <taxon>Acetobacterales</taxon>
        <taxon>Acetobacteraceae</taxon>
        <taxon>Endosaccharibacter</taxon>
    </lineage>
</organism>
<name>A0ABT1W8R5_9PROT</name>
<dbReference type="InterPro" id="IPR017748">
    <property type="entry name" value="TagF"/>
</dbReference>
<dbReference type="EMBL" id="JAMSKV010000007">
    <property type="protein sequence ID" value="MCQ8278627.1"/>
    <property type="molecule type" value="Genomic_DNA"/>
</dbReference>
<dbReference type="InterPro" id="IPR038225">
    <property type="entry name" value="TagF_sf"/>
</dbReference>
<evidence type="ECO:0000313" key="2">
    <source>
        <dbReference type="Proteomes" id="UP001524587"/>
    </source>
</evidence>
<keyword evidence="2" id="KW-1185">Reference proteome</keyword>
<gene>
    <name evidence="1" type="primary">tagF</name>
    <name evidence="1" type="ORF">NFI95_09200</name>
</gene>
<evidence type="ECO:0000313" key="1">
    <source>
        <dbReference type="EMBL" id="MCQ8278627.1"/>
    </source>
</evidence>
<protein>
    <submittedName>
        <fullName evidence="1">Type VI secretion system-associated protein TagF</fullName>
    </submittedName>
</protein>
<accession>A0ABT1W8R5</accession>
<dbReference type="Pfam" id="PF09867">
    <property type="entry name" value="TagF_N"/>
    <property type="match status" value="1"/>
</dbReference>
<dbReference type="RefSeq" id="WP_422864109.1">
    <property type="nucleotide sequence ID" value="NZ_JAMSKV010000007.1"/>
</dbReference>
<dbReference type="Proteomes" id="UP001524587">
    <property type="component" value="Unassembled WGS sequence"/>
</dbReference>
<proteinExistence type="predicted"/>
<sequence>MSTILGYYGKLPSRGDFLRYRLPDEAVRTLDGWIARNLVAQQRKHGPAFDLIWERAPIWRFHLGAGRLDHVAAASGIWMPSIDRAGRCFPMVLLGLHPAGTSLDPALDLLLPSLQATIQFDAPPDDLQAAIDAAGADPVRDHAPPDGWRRAALHDGSPVRLSGGLPEGDGFDLLLQLLPQEQAVIPSG</sequence>
<comment type="caution">
    <text evidence="1">The sequence shown here is derived from an EMBL/GenBank/DDBJ whole genome shotgun (WGS) entry which is preliminary data.</text>
</comment>
<reference evidence="1 2" key="1">
    <citation type="submission" date="2022-06" db="EMBL/GenBank/DDBJ databases">
        <title>Endosaccharibacter gen. nov., sp. nov., endophytic bacteria isolated from sugarcane.</title>
        <authorList>
            <person name="Pitiwittayakul N."/>
            <person name="Yukphan P."/>
            <person name="Charoenyingcharoen P."/>
            <person name="Tanasupawat S."/>
        </authorList>
    </citation>
    <scope>NUCLEOTIDE SEQUENCE [LARGE SCALE GENOMIC DNA]</scope>
    <source>
        <strain evidence="1 2">KSS8</strain>
    </source>
</reference>